<dbReference type="EC" id="2.1.3.2" evidence="7"/>
<dbReference type="Pfam" id="PF02729">
    <property type="entry name" value="OTCace_N"/>
    <property type="match status" value="1"/>
</dbReference>
<evidence type="ECO:0000313" key="10">
    <source>
        <dbReference type="EMBL" id="GAA0331301.1"/>
    </source>
</evidence>
<dbReference type="Gene3D" id="3.40.50.1370">
    <property type="entry name" value="Aspartate/ornithine carbamoyltransferase"/>
    <property type="match status" value="2"/>
</dbReference>
<comment type="pathway">
    <text evidence="1 7">Pyrimidine metabolism; UMP biosynthesis via de novo pathway; (S)-dihydroorotate from bicarbonate: step 2/3.</text>
</comment>
<evidence type="ECO:0000313" key="11">
    <source>
        <dbReference type="Proteomes" id="UP001500782"/>
    </source>
</evidence>
<dbReference type="PROSITE" id="PS00097">
    <property type="entry name" value="CARBAMOYLTRANSFERASE"/>
    <property type="match status" value="1"/>
</dbReference>
<dbReference type="InterPro" id="IPR006132">
    <property type="entry name" value="Asp/Orn_carbamoyltranf_P-bd"/>
</dbReference>
<evidence type="ECO:0000256" key="3">
    <source>
        <dbReference type="ARBA" id="ARBA00022679"/>
    </source>
</evidence>
<feature type="binding site" evidence="7">
    <location>
        <position position="49"/>
    </location>
    <ligand>
        <name>carbamoyl phosphate</name>
        <dbReference type="ChEBI" id="CHEBI:58228"/>
    </ligand>
</feature>
<proteinExistence type="inferred from homology"/>
<comment type="catalytic activity">
    <reaction evidence="6 7">
        <text>carbamoyl phosphate + L-aspartate = N-carbamoyl-L-aspartate + phosphate + H(+)</text>
        <dbReference type="Rhea" id="RHEA:20013"/>
        <dbReference type="ChEBI" id="CHEBI:15378"/>
        <dbReference type="ChEBI" id="CHEBI:29991"/>
        <dbReference type="ChEBI" id="CHEBI:32814"/>
        <dbReference type="ChEBI" id="CHEBI:43474"/>
        <dbReference type="ChEBI" id="CHEBI:58228"/>
        <dbReference type="EC" id="2.1.3.2"/>
    </reaction>
</comment>
<dbReference type="PANTHER" id="PTHR45753:SF6">
    <property type="entry name" value="ASPARTATE CARBAMOYLTRANSFERASE"/>
    <property type="match status" value="1"/>
</dbReference>
<feature type="binding site" evidence="7">
    <location>
        <position position="252"/>
    </location>
    <ligand>
        <name>carbamoyl phosphate</name>
        <dbReference type="ChEBI" id="CHEBI:58228"/>
    </ligand>
</feature>
<dbReference type="NCBIfam" id="TIGR00670">
    <property type="entry name" value="asp_carb_tr"/>
    <property type="match status" value="1"/>
</dbReference>
<keyword evidence="4 7" id="KW-0665">Pyrimidine biosynthesis</keyword>
<dbReference type="HAMAP" id="MF_00001">
    <property type="entry name" value="Asp_carb_tr"/>
    <property type="match status" value="1"/>
</dbReference>
<dbReference type="Proteomes" id="UP001500782">
    <property type="component" value="Unassembled WGS sequence"/>
</dbReference>
<feature type="binding site" evidence="7">
    <location>
        <position position="212"/>
    </location>
    <ligand>
        <name>L-aspartate</name>
        <dbReference type="ChEBI" id="CHEBI:29991"/>
    </ligand>
</feature>
<reference evidence="11" key="1">
    <citation type="journal article" date="2019" name="Int. J. Syst. Evol. Microbiol.">
        <title>The Global Catalogue of Microorganisms (GCM) 10K type strain sequencing project: providing services to taxonomists for standard genome sequencing and annotation.</title>
        <authorList>
            <consortium name="The Broad Institute Genomics Platform"/>
            <consortium name="The Broad Institute Genome Sequencing Center for Infectious Disease"/>
            <person name="Wu L."/>
            <person name="Ma J."/>
        </authorList>
    </citation>
    <scope>NUCLEOTIDE SEQUENCE [LARGE SCALE GENOMIC DNA]</scope>
    <source>
        <strain evidence="11">JCM 9731</strain>
    </source>
</reference>
<dbReference type="PANTHER" id="PTHR45753">
    <property type="entry name" value="ORNITHINE CARBAMOYLTRANSFERASE, MITOCHONDRIAL"/>
    <property type="match status" value="1"/>
</dbReference>
<gene>
    <name evidence="7" type="primary">pyrB</name>
    <name evidence="10" type="ORF">GCM10008967_22340</name>
</gene>
<dbReference type="InterPro" id="IPR006131">
    <property type="entry name" value="Asp_carbamoyltransf_Asp/Orn-bd"/>
</dbReference>
<feature type="binding site" evidence="7">
    <location>
        <position position="127"/>
    </location>
    <ligand>
        <name>carbamoyl phosphate</name>
        <dbReference type="ChEBI" id="CHEBI:58228"/>
    </ligand>
</feature>
<dbReference type="InterPro" id="IPR006130">
    <property type="entry name" value="Asp/Orn_carbamoylTrfase"/>
</dbReference>
<evidence type="ECO:0000256" key="1">
    <source>
        <dbReference type="ARBA" id="ARBA00004852"/>
    </source>
</evidence>
<comment type="caution">
    <text evidence="10">The sequence shown here is derived from an EMBL/GenBank/DDBJ whole genome shotgun (WGS) entry which is preliminary data.</text>
</comment>
<accession>A0ABP3G126</accession>
<organism evidence="10 11">
    <name type="scientific">Bacillus carboniphilus</name>
    <dbReference type="NCBI Taxonomy" id="86663"/>
    <lineage>
        <taxon>Bacteria</taxon>
        <taxon>Bacillati</taxon>
        <taxon>Bacillota</taxon>
        <taxon>Bacilli</taxon>
        <taxon>Bacillales</taxon>
        <taxon>Bacillaceae</taxon>
        <taxon>Bacillus</taxon>
    </lineage>
</organism>
<protein>
    <recommendedName>
        <fullName evidence="7">Aspartate carbamoyltransferase</fullName>
        <ecNumber evidence="7">2.1.3.2</ecNumber>
    </recommendedName>
    <alternativeName>
        <fullName evidence="7">Aspartate transcarbamylase</fullName>
        <shortName evidence="7">ATCase</shortName>
    </alternativeName>
</protein>
<comment type="function">
    <text evidence="5 7">Catalyzes the condensation of carbamoyl phosphate and aspartate to form carbamoyl aspartate and inorganic phosphate, the committed step in the de novo pyrimidine nucleotide biosynthesis pathway.</text>
</comment>
<dbReference type="SUPFAM" id="SSF53671">
    <property type="entry name" value="Aspartate/ornithine carbamoyltransferase"/>
    <property type="match status" value="1"/>
</dbReference>
<feature type="binding site" evidence="7">
    <location>
        <position position="251"/>
    </location>
    <ligand>
        <name>carbamoyl phosphate</name>
        <dbReference type="ChEBI" id="CHEBI:58228"/>
    </ligand>
</feature>
<evidence type="ECO:0000256" key="7">
    <source>
        <dbReference type="HAMAP-Rule" id="MF_00001"/>
    </source>
</evidence>
<dbReference type="PRINTS" id="PR00100">
    <property type="entry name" value="AOTCASE"/>
</dbReference>
<feature type="domain" description="Aspartate/ornithine carbamoyltransferase carbamoyl-P binding" evidence="9">
    <location>
        <begin position="2"/>
        <end position="139"/>
    </location>
</feature>
<evidence type="ECO:0000256" key="6">
    <source>
        <dbReference type="ARBA" id="ARBA00048859"/>
    </source>
</evidence>
<feature type="binding site" evidence="7">
    <location>
        <position position="130"/>
    </location>
    <ligand>
        <name>carbamoyl phosphate</name>
        <dbReference type="ChEBI" id="CHEBI:58228"/>
    </ligand>
</feature>
<name>A0ABP3G126_9BACI</name>
<feature type="domain" description="Aspartate/ornithine carbamoyltransferase Asp/Orn-binding" evidence="8">
    <location>
        <begin position="147"/>
        <end position="288"/>
    </location>
</feature>
<dbReference type="NCBIfam" id="NF002032">
    <property type="entry name" value="PRK00856.1"/>
    <property type="match status" value="1"/>
</dbReference>
<sequence>MRHIVSMEDFSTREIHDILSMAKAFEEQRYLTQNNQVLVSNLFFEASTRTKLSFEVAQRKLQLQVIPFEVSTSSVQKGETLYDTVKTLEAIGCNMLVIRHPENDFYKTLLDHVEIPIINAGDGSGQHPSQCLLDLYTIQKEFGRFVGLKVMICGDLKHSRVARSNAKALSMLGAEVYFSSPDEWKDENLLGFGKYVSVDEAIEEVDVVMMLRVQLERHAAHYSLETYHDQYGLTVDRAKKMKPDSIIMHPAPVNRGVEISDELVEAPQSRIFEQMKNGVFVRMAMMETLLQKWGRNRYENIVQERQMV</sequence>
<comment type="similarity">
    <text evidence="2 7">Belongs to the aspartate/ornithine carbamoyltransferase superfamily. ATCase family.</text>
</comment>
<evidence type="ECO:0000256" key="4">
    <source>
        <dbReference type="ARBA" id="ARBA00022975"/>
    </source>
</evidence>
<dbReference type="Pfam" id="PF00185">
    <property type="entry name" value="OTCace"/>
    <property type="match status" value="1"/>
</dbReference>
<keyword evidence="11" id="KW-1185">Reference proteome</keyword>
<dbReference type="RefSeq" id="WP_343799094.1">
    <property type="nucleotide sequence ID" value="NZ_BAAADJ010000022.1"/>
</dbReference>
<evidence type="ECO:0000259" key="9">
    <source>
        <dbReference type="Pfam" id="PF02729"/>
    </source>
</evidence>
<feature type="binding site" evidence="7">
    <location>
        <position position="160"/>
    </location>
    <ligand>
        <name>L-aspartate</name>
        <dbReference type="ChEBI" id="CHEBI:29991"/>
    </ligand>
</feature>
<feature type="binding site" evidence="7">
    <location>
        <position position="50"/>
    </location>
    <ligand>
        <name>carbamoyl phosphate</name>
        <dbReference type="ChEBI" id="CHEBI:58228"/>
    </ligand>
</feature>
<feature type="binding site" evidence="7">
    <location>
        <position position="99"/>
    </location>
    <ligand>
        <name>carbamoyl phosphate</name>
        <dbReference type="ChEBI" id="CHEBI:58228"/>
    </ligand>
</feature>
<evidence type="ECO:0000256" key="2">
    <source>
        <dbReference type="ARBA" id="ARBA00008896"/>
    </source>
</evidence>
<feature type="binding site" evidence="7">
    <location>
        <position position="77"/>
    </location>
    <ligand>
        <name>L-aspartate</name>
        <dbReference type="ChEBI" id="CHEBI:29991"/>
    </ligand>
</feature>
<dbReference type="InterPro" id="IPR002082">
    <property type="entry name" value="Asp_carbamoyltransf"/>
</dbReference>
<dbReference type="InterPro" id="IPR036901">
    <property type="entry name" value="Asp/Orn_carbamoylTrfase_sf"/>
</dbReference>
<dbReference type="EMBL" id="BAAADJ010000022">
    <property type="protein sequence ID" value="GAA0331301.1"/>
    <property type="molecule type" value="Genomic_DNA"/>
</dbReference>
<evidence type="ECO:0000256" key="5">
    <source>
        <dbReference type="ARBA" id="ARBA00043884"/>
    </source>
</evidence>
<keyword evidence="3 7" id="KW-0808">Transferase</keyword>
<evidence type="ECO:0000259" key="8">
    <source>
        <dbReference type="Pfam" id="PF00185"/>
    </source>
</evidence>
<dbReference type="PRINTS" id="PR00101">
    <property type="entry name" value="ATCASE"/>
</dbReference>
<comment type="subunit">
    <text evidence="7">Heterododecamer (2C3:3R2) of six catalytic PyrB chains organized as two trimers (C3), and six regulatory PyrI chains organized as three dimers (R2).</text>
</comment>